<gene>
    <name evidence="1" type="ORF">M8818_005362</name>
</gene>
<evidence type="ECO:0000313" key="1">
    <source>
        <dbReference type="EMBL" id="KAK8203137.1"/>
    </source>
</evidence>
<organism evidence="1 2">
    <name type="scientific">Zalaria obscura</name>
    <dbReference type="NCBI Taxonomy" id="2024903"/>
    <lineage>
        <taxon>Eukaryota</taxon>
        <taxon>Fungi</taxon>
        <taxon>Dikarya</taxon>
        <taxon>Ascomycota</taxon>
        <taxon>Pezizomycotina</taxon>
        <taxon>Dothideomycetes</taxon>
        <taxon>Dothideomycetidae</taxon>
        <taxon>Dothideales</taxon>
        <taxon>Zalariaceae</taxon>
        <taxon>Zalaria</taxon>
    </lineage>
</organism>
<dbReference type="EMBL" id="JAMKPW020000032">
    <property type="protein sequence ID" value="KAK8203137.1"/>
    <property type="molecule type" value="Genomic_DNA"/>
</dbReference>
<protein>
    <submittedName>
        <fullName evidence="1">Uncharacterized protein</fullName>
    </submittedName>
</protein>
<sequence>MVPLSRRVLDIQKPSDPKGLTLEAWAQGYMTGSLIIMACITVANMRRKVMLHKLILIELIFGTFQGTFIFPNPPYYGWYLSVGAIFLNTSWTLHNVIAWMKNKPFLNRKASLIYICTVIAVQPYWIIEIVANFLYFNNINNLFQYTRPYEALFRDPWWIFTCCSLFWNIKRRYEFGIIELIRVSPRFGILLMAMVLSVSFIIVDVLSVTHVIEGSGLPDGINPFWKLAFVFKCLTDTVILDDFKTALDRLKQYRLERMGSAVSGFGVLDSNDERRRKKRDVDPLAAWDQQVKTRDWGSPQFDIERLEFELQRPPAVAGAERVRSASTV</sequence>
<reference evidence="1" key="1">
    <citation type="submission" date="2024-02" db="EMBL/GenBank/DDBJ databases">
        <title>Metagenome Assembled Genome of Zalaria obscura JY119.</title>
        <authorList>
            <person name="Vighnesh L."/>
            <person name="Jagadeeshwari U."/>
            <person name="Venkata Ramana C."/>
            <person name="Sasikala C."/>
        </authorList>
    </citation>
    <scope>NUCLEOTIDE SEQUENCE</scope>
    <source>
        <strain evidence="1">JY119</strain>
    </source>
</reference>
<evidence type="ECO:0000313" key="2">
    <source>
        <dbReference type="Proteomes" id="UP001320706"/>
    </source>
</evidence>
<keyword evidence="2" id="KW-1185">Reference proteome</keyword>
<proteinExistence type="predicted"/>
<dbReference type="Proteomes" id="UP001320706">
    <property type="component" value="Unassembled WGS sequence"/>
</dbReference>
<name>A0ACC3S9I8_9PEZI</name>
<comment type="caution">
    <text evidence="1">The sequence shown here is derived from an EMBL/GenBank/DDBJ whole genome shotgun (WGS) entry which is preliminary data.</text>
</comment>
<accession>A0ACC3S9I8</accession>